<name>A0A521E0K2_9ACTN</name>
<dbReference type="RefSeq" id="WP_142458655.1">
    <property type="nucleotide sequence ID" value="NZ_FXTJ01000004.1"/>
</dbReference>
<dbReference type="Proteomes" id="UP000317484">
    <property type="component" value="Unassembled WGS sequence"/>
</dbReference>
<protein>
    <submittedName>
        <fullName evidence="3">Uncharacterized protein</fullName>
    </submittedName>
</protein>
<evidence type="ECO:0000313" key="4">
    <source>
        <dbReference type="Proteomes" id="UP000317484"/>
    </source>
</evidence>
<sequence>MITLEPAEAPDPRAGLLDTIRARRVGIETYVRRKAPVSRRLSTVSIVSSAVIAALTAGPALGGPSFAERVQQGLSLDASRTVWQGLCFAALVVSMTAAVSAHLEKTSDLRARVGAAEAAGVMLAGLQARLEYGGLAIQEAAQEYRDILAGIPFVPEAQGGTTSASGRREPRLALQLTVVVLAALLLAVTFVGLVRGGVAVEPGGEDAGTPPTASEVPTPTPAPSPGSTSATPTPSPPANATQGVFGGDTLDGSASLAIVIDADRAIAYVCDGRQLEAWLQGSFVDGRLDLSSPSGASLTGDLGDGAISGELRTPTFDTPFTATVATEPAGVYEARIQVNGTPARIGWAVLPDGSQVGVIAVGDTRSTAPDLDLTDLTFTHNGSRFTARKLGP</sequence>
<keyword evidence="4" id="KW-1185">Reference proteome</keyword>
<dbReference type="EMBL" id="FXTJ01000004">
    <property type="protein sequence ID" value="SMO76851.1"/>
    <property type="molecule type" value="Genomic_DNA"/>
</dbReference>
<evidence type="ECO:0000256" key="2">
    <source>
        <dbReference type="SAM" id="Phobius"/>
    </source>
</evidence>
<proteinExistence type="predicted"/>
<organism evidence="3 4">
    <name type="scientific">Geodermatophilus aquaeductus</name>
    <dbReference type="NCBI Taxonomy" id="1564161"/>
    <lineage>
        <taxon>Bacteria</taxon>
        <taxon>Bacillati</taxon>
        <taxon>Actinomycetota</taxon>
        <taxon>Actinomycetes</taxon>
        <taxon>Geodermatophilales</taxon>
        <taxon>Geodermatophilaceae</taxon>
        <taxon>Geodermatophilus</taxon>
    </lineage>
</organism>
<gene>
    <name evidence="3" type="ORF">SAMN06273567_10431</name>
</gene>
<reference evidence="3 4" key="1">
    <citation type="submission" date="2017-05" db="EMBL/GenBank/DDBJ databases">
        <authorList>
            <person name="Varghese N."/>
            <person name="Submissions S."/>
        </authorList>
    </citation>
    <scope>NUCLEOTIDE SEQUENCE [LARGE SCALE GENOMIC DNA]</scope>
    <source>
        <strain evidence="3 4">DSM 46834</strain>
    </source>
</reference>
<feature type="region of interest" description="Disordered" evidence="1">
    <location>
        <begin position="201"/>
        <end position="246"/>
    </location>
</feature>
<feature type="transmembrane region" description="Helical" evidence="2">
    <location>
        <begin position="41"/>
        <end position="62"/>
    </location>
</feature>
<keyword evidence="2" id="KW-0812">Transmembrane</keyword>
<keyword evidence="2" id="KW-1133">Transmembrane helix</keyword>
<dbReference type="AlphaFoldDB" id="A0A521E0K2"/>
<keyword evidence="2" id="KW-0472">Membrane</keyword>
<evidence type="ECO:0000256" key="1">
    <source>
        <dbReference type="SAM" id="MobiDB-lite"/>
    </source>
</evidence>
<accession>A0A521E0K2</accession>
<feature type="transmembrane region" description="Helical" evidence="2">
    <location>
        <begin position="82"/>
        <end position="103"/>
    </location>
</feature>
<feature type="transmembrane region" description="Helical" evidence="2">
    <location>
        <begin position="172"/>
        <end position="194"/>
    </location>
</feature>
<evidence type="ECO:0000313" key="3">
    <source>
        <dbReference type="EMBL" id="SMO76851.1"/>
    </source>
</evidence>